<name>A0A0A9HC15_ARUDO</name>
<dbReference type="EMBL" id="GBRH01165510">
    <property type="protein sequence ID" value="JAE32386.1"/>
    <property type="molecule type" value="Transcribed_RNA"/>
</dbReference>
<sequence>MRGGGRRRGRRPGPGAPPVGGRAGWGPRPGGGRGRRGESAA</sequence>
<protein>
    <submittedName>
        <fullName evidence="2">Uncharacterized protein</fullName>
    </submittedName>
</protein>
<dbReference type="AlphaFoldDB" id="A0A0A9HC15"/>
<organism evidence="2">
    <name type="scientific">Arundo donax</name>
    <name type="common">Giant reed</name>
    <name type="synonym">Donax arundinaceus</name>
    <dbReference type="NCBI Taxonomy" id="35708"/>
    <lineage>
        <taxon>Eukaryota</taxon>
        <taxon>Viridiplantae</taxon>
        <taxon>Streptophyta</taxon>
        <taxon>Embryophyta</taxon>
        <taxon>Tracheophyta</taxon>
        <taxon>Spermatophyta</taxon>
        <taxon>Magnoliopsida</taxon>
        <taxon>Liliopsida</taxon>
        <taxon>Poales</taxon>
        <taxon>Poaceae</taxon>
        <taxon>PACMAD clade</taxon>
        <taxon>Arundinoideae</taxon>
        <taxon>Arundineae</taxon>
        <taxon>Arundo</taxon>
    </lineage>
</organism>
<feature type="compositionally biased region" description="Gly residues" evidence="1">
    <location>
        <begin position="21"/>
        <end position="32"/>
    </location>
</feature>
<evidence type="ECO:0000313" key="2">
    <source>
        <dbReference type="EMBL" id="JAE32386.1"/>
    </source>
</evidence>
<feature type="region of interest" description="Disordered" evidence="1">
    <location>
        <begin position="1"/>
        <end position="41"/>
    </location>
</feature>
<accession>A0A0A9HC15</accession>
<reference evidence="2" key="1">
    <citation type="submission" date="2014-09" db="EMBL/GenBank/DDBJ databases">
        <authorList>
            <person name="Magalhaes I.L.F."/>
            <person name="Oliveira U."/>
            <person name="Santos F.R."/>
            <person name="Vidigal T.H.D.A."/>
            <person name="Brescovit A.D."/>
            <person name="Santos A.J."/>
        </authorList>
    </citation>
    <scope>NUCLEOTIDE SEQUENCE</scope>
    <source>
        <tissue evidence="2">Shoot tissue taken approximately 20 cm above the soil surface</tissue>
    </source>
</reference>
<evidence type="ECO:0000256" key="1">
    <source>
        <dbReference type="SAM" id="MobiDB-lite"/>
    </source>
</evidence>
<proteinExistence type="predicted"/>
<reference evidence="2" key="2">
    <citation type="journal article" date="2015" name="Data Brief">
        <title>Shoot transcriptome of the giant reed, Arundo donax.</title>
        <authorList>
            <person name="Barrero R.A."/>
            <person name="Guerrero F.D."/>
            <person name="Moolhuijzen P."/>
            <person name="Goolsby J.A."/>
            <person name="Tidwell J."/>
            <person name="Bellgard S.E."/>
            <person name="Bellgard M.I."/>
        </authorList>
    </citation>
    <scope>NUCLEOTIDE SEQUENCE</scope>
    <source>
        <tissue evidence="2">Shoot tissue taken approximately 20 cm above the soil surface</tissue>
    </source>
</reference>
<feature type="compositionally biased region" description="Basic residues" evidence="1">
    <location>
        <begin position="1"/>
        <end position="11"/>
    </location>
</feature>